<dbReference type="SUPFAM" id="SSF51735">
    <property type="entry name" value="NAD(P)-binding Rossmann-fold domains"/>
    <property type="match status" value="1"/>
</dbReference>
<sequence>MKIGVLGATGMIGHHTAVAVLERGHELRVIHRKNSNLSVLKDLAFESAEADLYDQAAMEKAFSGLDAIIHCAAYYPVKPLPLKEDVRLARLQMNTFLSACEANSQLNKIVYTGGSIALPKNSDGALGTETLIYTNPPAQKNAYLQVKYEMDKIARERASSILPIVIGIPAMCLGEYDYGPSTGQIIVEVANESLPAYLEGNRNVVYAGDAGRGLVLAAEKGRIGERYLITGTNISMSELVPKIASLAGVVPPKRILPLNAAKIIASLVSVKQSMFGGPSPKLSKTAVAIMGLGQFLDGGKAERELGYSPSNTLDETLERTLLWFKKEGYLSSKEMGHHD</sequence>
<gene>
    <name evidence="2" type="ORF">WCV65_05665</name>
</gene>
<dbReference type="EMBL" id="CP147407">
    <property type="protein sequence ID" value="WXB97964.1"/>
    <property type="molecule type" value="Genomic_DNA"/>
</dbReference>
<organism evidence="2 3">
    <name type="scientific">Metabacillus sediminis</name>
    <dbReference type="NCBI Taxonomy" id="3117746"/>
    <lineage>
        <taxon>Bacteria</taxon>
        <taxon>Bacillati</taxon>
        <taxon>Bacillota</taxon>
        <taxon>Bacilli</taxon>
        <taxon>Bacillales</taxon>
        <taxon>Bacillaceae</taxon>
        <taxon>Metabacillus</taxon>
    </lineage>
</organism>
<protein>
    <submittedName>
        <fullName evidence="2">NAD-dependent epimerase/dehydratase family protein</fullName>
    </submittedName>
</protein>
<dbReference type="Gene3D" id="3.40.50.720">
    <property type="entry name" value="NAD(P)-binding Rossmann-like Domain"/>
    <property type="match status" value="1"/>
</dbReference>
<proteinExistence type="predicted"/>
<dbReference type="Pfam" id="PF01370">
    <property type="entry name" value="Epimerase"/>
    <property type="match status" value="1"/>
</dbReference>
<reference evidence="2 3" key="1">
    <citation type="submission" date="2024-02" db="EMBL/GenBank/DDBJ databases">
        <title>Seven novel Bacillus-like species.</title>
        <authorList>
            <person name="Liu G."/>
        </authorList>
    </citation>
    <scope>NUCLEOTIDE SEQUENCE [LARGE SCALE GENOMIC DNA]</scope>
    <source>
        <strain evidence="2 3">FJAT-52054</strain>
    </source>
</reference>
<dbReference type="Proteomes" id="UP001377337">
    <property type="component" value="Chromosome"/>
</dbReference>
<dbReference type="RefSeq" id="WP_338780731.1">
    <property type="nucleotide sequence ID" value="NZ_CP147407.1"/>
</dbReference>
<dbReference type="PANTHER" id="PTHR48079:SF6">
    <property type="entry name" value="NAD(P)-BINDING DOMAIN-CONTAINING PROTEIN-RELATED"/>
    <property type="match status" value="1"/>
</dbReference>
<dbReference type="PANTHER" id="PTHR48079">
    <property type="entry name" value="PROTEIN YEEZ"/>
    <property type="match status" value="1"/>
</dbReference>
<evidence type="ECO:0000313" key="3">
    <source>
        <dbReference type="Proteomes" id="UP001377337"/>
    </source>
</evidence>
<evidence type="ECO:0000259" key="1">
    <source>
        <dbReference type="Pfam" id="PF01370"/>
    </source>
</evidence>
<evidence type="ECO:0000313" key="2">
    <source>
        <dbReference type="EMBL" id="WXB97964.1"/>
    </source>
</evidence>
<accession>A0ABZ2NKP8</accession>
<name>A0ABZ2NKP8_9BACI</name>
<feature type="domain" description="NAD-dependent epimerase/dehydratase" evidence="1">
    <location>
        <begin position="5"/>
        <end position="229"/>
    </location>
</feature>
<dbReference type="InterPro" id="IPR036291">
    <property type="entry name" value="NAD(P)-bd_dom_sf"/>
</dbReference>
<dbReference type="InterPro" id="IPR051783">
    <property type="entry name" value="NAD(P)-dependent_oxidoreduct"/>
</dbReference>
<keyword evidence="3" id="KW-1185">Reference proteome</keyword>
<dbReference type="InterPro" id="IPR001509">
    <property type="entry name" value="Epimerase_deHydtase"/>
</dbReference>